<dbReference type="AlphaFoldDB" id="A0A4U0U6B6"/>
<evidence type="ECO:0000313" key="3">
    <source>
        <dbReference type="EMBL" id="TKA30731.1"/>
    </source>
</evidence>
<evidence type="ECO:0000256" key="1">
    <source>
        <dbReference type="SAM" id="MobiDB-lite"/>
    </source>
</evidence>
<dbReference type="PANTHER" id="PTHR13490:SF0">
    <property type="entry name" value="SMALL RIBOSOMAL SUBUNIT PROTEIN MS35"/>
    <property type="match status" value="1"/>
</dbReference>
<dbReference type="Proteomes" id="UP000308549">
    <property type="component" value="Unassembled WGS sequence"/>
</dbReference>
<name>A0A4U0U6B6_9PEZI</name>
<dbReference type="PANTHER" id="PTHR13490">
    <property type="entry name" value="MITOCHONDRIAL 28S RIBOSOMAL PROTEIN S28"/>
    <property type="match status" value="1"/>
</dbReference>
<dbReference type="GO" id="GO:0003735">
    <property type="term" value="F:structural constituent of ribosome"/>
    <property type="evidence" value="ECO:0007669"/>
    <property type="project" value="InterPro"/>
</dbReference>
<feature type="region of interest" description="Disordered" evidence="1">
    <location>
        <begin position="272"/>
        <end position="295"/>
    </location>
</feature>
<feature type="domain" description="Small ribosomal subunit protein mS35 mitochondrial conserved" evidence="2">
    <location>
        <begin position="97"/>
        <end position="218"/>
    </location>
</feature>
<sequence length="295" mass="33189">MATPFKRLCVRAARSHPPSLRPFSSSPTPLAKPPSTNAANPSLTPFPAEEPVLDPVYEDDDISSLGHAELDQHRELREMVRIAAWEMPALTALHKRFKAPDRRQLPLRWRYTTYMGESHPAARKVVVEFRPQDLPELDAQQKAKLLKLAGPRWNPRTGVVKMSCESFETQAQNKRFLGDTIEKLVAEARDTEGDSFADVPLDTRHVKAAARPRFPTEWLLTVERKAELEALRRGQVLEEGRKVEGGLLVSGVGAIERERRVEAKRVEEPIMAAAKTPVSGGKMGRKEMGQLRVRR</sequence>
<accession>A0A4U0U6B6</accession>
<reference evidence="3 4" key="1">
    <citation type="submission" date="2017-03" db="EMBL/GenBank/DDBJ databases">
        <title>Genomes of endolithic fungi from Antarctica.</title>
        <authorList>
            <person name="Coleine C."/>
            <person name="Masonjones S."/>
            <person name="Stajich J.E."/>
        </authorList>
    </citation>
    <scope>NUCLEOTIDE SEQUENCE [LARGE SCALE GENOMIC DNA]</scope>
    <source>
        <strain evidence="3 4">CCFEE 6315</strain>
    </source>
</reference>
<dbReference type="EMBL" id="NAJL01000010">
    <property type="protein sequence ID" value="TKA30731.1"/>
    <property type="molecule type" value="Genomic_DNA"/>
</dbReference>
<organism evidence="3 4">
    <name type="scientific">Salinomyces thailandicus</name>
    <dbReference type="NCBI Taxonomy" id="706561"/>
    <lineage>
        <taxon>Eukaryota</taxon>
        <taxon>Fungi</taxon>
        <taxon>Dikarya</taxon>
        <taxon>Ascomycota</taxon>
        <taxon>Pezizomycotina</taxon>
        <taxon>Dothideomycetes</taxon>
        <taxon>Dothideomycetidae</taxon>
        <taxon>Mycosphaerellales</taxon>
        <taxon>Teratosphaeriaceae</taxon>
        <taxon>Salinomyces</taxon>
    </lineage>
</organism>
<feature type="region of interest" description="Disordered" evidence="1">
    <location>
        <begin position="13"/>
        <end position="52"/>
    </location>
</feature>
<dbReference type="InterPro" id="IPR019349">
    <property type="entry name" value="Ribosomal_mS35_mit"/>
</dbReference>
<feature type="compositionally biased region" description="Polar residues" evidence="1">
    <location>
        <begin position="22"/>
        <end position="43"/>
    </location>
</feature>
<comment type="caution">
    <text evidence="3">The sequence shown here is derived from an EMBL/GenBank/DDBJ whole genome shotgun (WGS) entry which is preliminary data.</text>
</comment>
<keyword evidence="4" id="KW-1185">Reference proteome</keyword>
<dbReference type="GO" id="GO:0005763">
    <property type="term" value="C:mitochondrial small ribosomal subunit"/>
    <property type="evidence" value="ECO:0007669"/>
    <property type="project" value="TreeGrafter"/>
</dbReference>
<evidence type="ECO:0000313" key="4">
    <source>
        <dbReference type="Proteomes" id="UP000308549"/>
    </source>
</evidence>
<protein>
    <recommendedName>
        <fullName evidence="2">Small ribosomal subunit protein mS35 mitochondrial conserved domain-containing protein</fullName>
    </recommendedName>
</protein>
<gene>
    <name evidence="3" type="ORF">B0A50_02451</name>
</gene>
<dbReference type="Pfam" id="PF10213">
    <property type="entry name" value="MRP-S28"/>
    <property type="match status" value="1"/>
</dbReference>
<dbReference type="OrthoDB" id="283424at2759"/>
<evidence type="ECO:0000259" key="2">
    <source>
        <dbReference type="Pfam" id="PF10213"/>
    </source>
</evidence>
<proteinExistence type="predicted"/>
<dbReference type="GO" id="GO:0032543">
    <property type="term" value="P:mitochondrial translation"/>
    <property type="evidence" value="ECO:0007669"/>
    <property type="project" value="InterPro"/>
</dbReference>
<dbReference type="InterPro" id="IPR039848">
    <property type="entry name" value="Ribosomal_mS35_mt"/>
</dbReference>